<organism evidence="3 4">
    <name type="scientific">Cuscuta epithymum</name>
    <dbReference type="NCBI Taxonomy" id="186058"/>
    <lineage>
        <taxon>Eukaryota</taxon>
        <taxon>Viridiplantae</taxon>
        <taxon>Streptophyta</taxon>
        <taxon>Embryophyta</taxon>
        <taxon>Tracheophyta</taxon>
        <taxon>Spermatophyta</taxon>
        <taxon>Magnoliopsida</taxon>
        <taxon>eudicotyledons</taxon>
        <taxon>Gunneridae</taxon>
        <taxon>Pentapetalae</taxon>
        <taxon>asterids</taxon>
        <taxon>lamiids</taxon>
        <taxon>Solanales</taxon>
        <taxon>Convolvulaceae</taxon>
        <taxon>Cuscuteae</taxon>
        <taxon>Cuscuta</taxon>
        <taxon>Cuscuta subgen. Cuscuta</taxon>
    </lineage>
</organism>
<dbReference type="Proteomes" id="UP001152523">
    <property type="component" value="Unassembled WGS sequence"/>
</dbReference>
<feature type="compositionally biased region" description="Basic and acidic residues" evidence="1">
    <location>
        <begin position="29"/>
        <end position="41"/>
    </location>
</feature>
<keyword evidence="2" id="KW-1133">Transmembrane helix</keyword>
<proteinExistence type="predicted"/>
<feature type="transmembrane region" description="Helical" evidence="2">
    <location>
        <begin position="96"/>
        <end position="120"/>
    </location>
</feature>
<keyword evidence="2" id="KW-0472">Membrane</keyword>
<protein>
    <submittedName>
        <fullName evidence="3">Uncharacterized protein</fullName>
    </submittedName>
</protein>
<evidence type="ECO:0000256" key="2">
    <source>
        <dbReference type="SAM" id="Phobius"/>
    </source>
</evidence>
<reference evidence="3" key="1">
    <citation type="submission" date="2022-07" db="EMBL/GenBank/DDBJ databases">
        <authorList>
            <person name="Macas J."/>
            <person name="Novak P."/>
            <person name="Neumann P."/>
        </authorList>
    </citation>
    <scope>NUCLEOTIDE SEQUENCE</scope>
</reference>
<feature type="region of interest" description="Disordered" evidence="1">
    <location>
        <begin position="23"/>
        <end position="64"/>
    </location>
</feature>
<gene>
    <name evidence="3" type="ORF">CEPIT_LOCUS8597</name>
</gene>
<evidence type="ECO:0000256" key="1">
    <source>
        <dbReference type="SAM" id="MobiDB-lite"/>
    </source>
</evidence>
<accession>A0AAV0CVF0</accession>
<sequence length="126" mass="14379">MLAFPQCRFCNLRQFCADQTMASKGVRSGNREKALQRKEQEWGGISSQSIGGNHGEDDERSAADPVWAKEDEEMLILPPPEPPPWRHCATRVWKTISIFVLVYLCFTSNVMLFCLSHTLICVRLLH</sequence>
<dbReference type="EMBL" id="CAMAPF010000045">
    <property type="protein sequence ID" value="CAH9083581.1"/>
    <property type="molecule type" value="Genomic_DNA"/>
</dbReference>
<comment type="caution">
    <text evidence="3">The sequence shown here is derived from an EMBL/GenBank/DDBJ whole genome shotgun (WGS) entry which is preliminary data.</text>
</comment>
<keyword evidence="4" id="KW-1185">Reference proteome</keyword>
<name>A0AAV0CVF0_9ASTE</name>
<dbReference type="AlphaFoldDB" id="A0AAV0CVF0"/>
<evidence type="ECO:0000313" key="3">
    <source>
        <dbReference type="EMBL" id="CAH9083581.1"/>
    </source>
</evidence>
<evidence type="ECO:0000313" key="4">
    <source>
        <dbReference type="Proteomes" id="UP001152523"/>
    </source>
</evidence>
<keyword evidence="2" id="KW-0812">Transmembrane</keyword>